<evidence type="ECO:0000256" key="1">
    <source>
        <dbReference type="ARBA" id="ARBA00022723"/>
    </source>
</evidence>
<feature type="domain" description="TRIM8/14/16/25/29/45/65 coiled-coil region" evidence="6">
    <location>
        <begin position="7"/>
        <end position="147"/>
    </location>
</feature>
<dbReference type="EMBL" id="JAHKSW010000020">
    <property type="protein sequence ID" value="KAG7319680.1"/>
    <property type="molecule type" value="Genomic_DNA"/>
</dbReference>
<comment type="caution">
    <text evidence="7">The sequence shown here is derived from an EMBL/GenBank/DDBJ whole genome shotgun (WGS) entry which is preliminary data.</text>
</comment>
<dbReference type="SUPFAM" id="SSF49899">
    <property type="entry name" value="Concanavalin A-like lectins/glucanases"/>
    <property type="match status" value="1"/>
</dbReference>
<evidence type="ECO:0000256" key="4">
    <source>
        <dbReference type="SAM" id="Coils"/>
    </source>
</evidence>
<dbReference type="InterPro" id="IPR006574">
    <property type="entry name" value="PRY"/>
</dbReference>
<evidence type="ECO:0000259" key="5">
    <source>
        <dbReference type="Pfam" id="PF13765"/>
    </source>
</evidence>
<feature type="coiled-coil region" evidence="4">
    <location>
        <begin position="58"/>
        <end position="95"/>
    </location>
</feature>
<dbReference type="GO" id="GO:0008270">
    <property type="term" value="F:zinc ion binding"/>
    <property type="evidence" value="ECO:0007669"/>
    <property type="project" value="UniProtKB-KW"/>
</dbReference>
<reference evidence="7 8" key="1">
    <citation type="submission" date="2021-06" db="EMBL/GenBank/DDBJ databases">
        <title>Chromosome-level genome assembly of the red-tail catfish (Hemibagrus wyckioides).</title>
        <authorList>
            <person name="Shao F."/>
        </authorList>
    </citation>
    <scope>NUCLEOTIDE SEQUENCE [LARGE SCALE GENOMIC DNA]</scope>
    <source>
        <strain evidence="7">EC202008001</strain>
        <tissue evidence="7">Blood</tissue>
    </source>
</reference>
<evidence type="ECO:0000313" key="7">
    <source>
        <dbReference type="EMBL" id="KAG7319680.1"/>
    </source>
</evidence>
<gene>
    <name evidence="7" type="ORF">KOW79_016823</name>
</gene>
<evidence type="ECO:0000256" key="2">
    <source>
        <dbReference type="ARBA" id="ARBA00022771"/>
    </source>
</evidence>
<dbReference type="InterPro" id="IPR058030">
    <property type="entry name" value="TRIM8/14/16/25/29/45/65_CC"/>
</dbReference>
<dbReference type="Proteomes" id="UP000824219">
    <property type="component" value="Linkage Group LG20"/>
</dbReference>
<dbReference type="Pfam" id="PF25600">
    <property type="entry name" value="TRIM_CC"/>
    <property type="match status" value="1"/>
</dbReference>
<dbReference type="PANTHER" id="PTHR25465">
    <property type="entry name" value="B-BOX DOMAIN CONTAINING"/>
    <property type="match status" value="1"/>
</dbReference>
<proteinExistence type="predicted"/>
<dbReference type="InterPro" id="IPR013320">
    <property type="entry name" value="ConA-like_dom_sf"/>
</dbReference>
<keyword evidence="2" id="KW-0863">Zinc-finger</keyword>
<evidence type="ECO:0000313" key="8">
    <source>
        <dbReference type="Proteomes" id="UP000824219"/>
    </source>
</evidence>
<name>A0A9D3NER8_9TELE</name>
<sequence>MKSQQRIMDRKRELGELLKAVESHKLSAQVALEQSEKTFSEIICFIEKKRAKIQDLIRAQEKIAVSRAEGLLKQLEEEISELQRQDEELQQLSLTEDHIHFLQRYVFLTATLGSSDLPNITVSSVISFEEVAKSVTELKKHLEDFCKAGMEKIENRVKQIQILTPMTREEVLQYYCELTMDPNTAYRRLSLSETNRAVSNYDQDLPYPDHPER</sequence>
<keyword evidence="3" id="KW-0862">Zinc</keyword>
<dbReference type="InterPro" id="IPR043136">
    <property type="entry name" value="B30.2/SPRY_sf"/>
</dbReference>
<keyword evidence="8" id="KW-1185">Reference proteome</keyword>
<evidence type="ECO:0008006" key="9">
    <source>
        <dbReference type="Google" id="ProtNLM"/>
    </source>
</evidence>
<feature type="domain" description="SPRY-associated" evidence="5">
    <location>
        <begin position="178"/>
        <end position="213"/>
    </location>
</feature>
<dbReference type="Pfam" id="PF13765">
    <property type="entry name" value="PRY"/>
    <property type="match status" value="1"/>
</dbReference>
<dbReference type="AlphaFoldDB" id="A0A9D3NER8"/>
<keyword evidence="4" id="KW-0175">Coiled coil</keyword>
<evidence type="ECO:0000256" key="3">
    <source>
        <dbReference type="ARBA" id="ARBA00022833"/>
    </source>
</evidence>
<dbReference type="OrthoDB" id="9903688at2759"/>
<organism evidence="7 8">
    <name type="scientific">Hemibagrus wyckioides</name>
    <dbReference type="NCBI Taxonomy" id="337641"/>
    <lineage>
        <taxon>Eukaryota</taxon>
        <taxon>Metazoa</taxon>
        <taxon>Chordata</taxon>
        <taxon>Craniata</taxon>
        <taxon>Vertebrata</taxon>
        <taxon>Euteleostomi</taxon>
        <taxon>Actinopterygii</taxon>
        <taxon>Neopterygii</taxon>
        <taxon>Teleostei</taxon>
        <taxon>Ostariophysi</taxon>
        <taxon>Siluriformes</taxon>
        <taxon>Bagridae</taxon>
        <taxon>Hemibagrus</taxon>
    </lineage>
</organism>
<keyword evidence="1" id="KW-0479">Metal-binding</keyword>
<dbReference type="Gene3D" id="2.60.120.920">
    <property type="match status" value="1"/>
</dbReference>
<evidence type="ECO:0000259" key="6">
    <source>
        <dbReference type="Pfam" id="PF25600"/>
    </source>
</evidence>
<dbReference type="InterPro" id="IPR051051">
    <property type="entry name" value="E3_ubiq-ligase_TRIM/RNF"/>
</dbReference>
<protein>
    <recommendedName>
        <fullName evidence="9">SPRY-associated domain-containing protein</fullName>
    </recommendedName>
</protein>
<accession>A0A9D3NER8</accession>
<dbReference type="PANTHER" id="PTHR25465:SF5">
    <property type="entry name" value="E3 UBIQUITIN_ISG15 LIGASE TRIM25-RELATED"/>
    <property type="match status" value="1"/>
</dbReference>